<dbReference type="SMART" id="SM00420">
    <property type="entry name" value="HTH_DEOR"/>
    <property type="match status" value="1"/>
</dbReference>
<proteinExistence type="predicted"/>
<dbReference type="Pfam" id="PF08220">
    <property type="entry name" value="HTH_DeoR"/>
    <property type="match status" value="1"/>
</dbReference>
<sequence length="226" mass="26073">MENNFIKITNAAYKVLDFFPDSDPLKNKAKEKVLAILENLTLISDASGWVSLKKEKASAQLMDDIKVLESYLKLGKYQGWIDNVNFLIITKEYNQIKSEINPPKGLVRQSLEIALTPDKEEERLLQEPAPKITTTPKINQVDQGYSQRQRKILEILKERGKVQVSGIIKELPNITKRTIRRDLDDLLKRGEIMRIGEFNQVFYVISENRDKSTEKPLDLDRTRTLS</sequence>
<dbReference type="Gene3D" id="1.10.10.10">
    <property type="entry name" value="Winged helix-like DNA-binding domain superfamily/Winged helix DNA-binding domain"/>
    <property type="match status" value="1"/>
</dbReference>
<dbReference type="InterPro" id="IPR001034">
    <property type="entry name" value="DeoR_HTH"/>
</dbReference>
<feature type="domain" description="HTH deoR-type" evidence="3">
    <location>
        <begin position="148"/>
        <end position="201"/>
    </location>
</feature>
<evidence type="ECO:0000313" key="5">
    <source>
        <dbReference type="Proteomes" id="UP000179214"/>
    </source>
</evidence>
<dbReference type="InterPro" id="IPR036390">
    <property type="entry name" value="WH_DNA-bd_sf"/>
</dbReference>
<dbReference type="Proteomes" id="UP000179214">
    <property type="component" value="Unassembled WGS sequence"/>
</dbReference>
<evidence type="ECO:0000313" key="4">
    <source>
        <dbReference type="EMBL" id="OGZ69955.1"/>
    </source>
</evidence>
<protein>
    <recommendedName>
        <fullName evidence="3">HTH deoR-type domain-containing protein</fullName>
    </recommendedName>
</protein>
<dbReference type="GO" id="GO:0003700">
    <property type="term" value="F:DNA-binding transcription factor activity"/>
    <property type="evidence" value="ECO:0007669"/>
    <property type="project" value="InterPro"/>
</dbReference>
<reference evidence="4 5" key="1">
    <citation type="journal article" date="2016" name="Nat. Commun.">
        <title>Thousands of microbial genomes shed light on interconnected biogeochemical processes in an aquifer system.</title>
        <authorList>
            <person name="Anantharaman K."/>
            <person name="Brown C.T."/>
            <person name="Hug L.A."/>
            <person name="Sharon I."/>
            <person name="Castelle C.J."/>
            <person name="Probst A.J."/>
            <person name="Thomas B.C."/>
            <person name="Singh A."/>
            <person name="Wilkins M.J."/>
            <person name="Karaoz U."/>
            <person name="Brodie E.L."/>
            <person name="Williams K.H."/>
            <person name="Hubbard S.S."/>
            <person name="Banfield J.F."/>
        </authorList>
    </citation>
    <scope>NUCLEOTIDE SEQUENCE [LARGE SCALE GENOMIC DNA]</scope>
</reference>
<evidence type="ECO:0000259" key="3">
    <source>
        <dbReference type="SMART" id="SM00420"/>
    </source>
</evidence>
<evidence type="ECO:0000256" key="2">
    <source>
        <dbReference type="ARBA" id="ARBA00023163"/>
    </source>
</evidence>
<name>A0A1G2I5D6_9BACT</name>
<gene>
    <name evidence="4" type="ORF">A3F47_02310</name>
</gene>
<accession>A0A1G2I5D6</accession>
<dbReference type="AlphaFoldDB" id="A0A1G2I5D6"/>
<keyword evidence="2" id="KW-0804">Transcription</keyword>
<comment type="caution">
    <text evidence="4">The sequence shown here is derived from an EMBL/GenBank/DDBJ whole genome shotgun (WGS) entry which is preliminary data.</text>
</comment>
<organism evidence="4 5">
    <name type="scientific">Candidatus Staskawiczbacteria bacterium RIFCSPHIGHO2_12_FULL_38_11</name>
    <dbReference type="NCBI Taxonomy" id="1802209"/>
    <lineage>
        <taxon>Bacteria</taxon>
        <taxon>Candidatus Staskawicziibacteriota</taxon>
    </lineage>
</organism>
<keyword evidence="1" id="KW-0805">Transcription regulation</keyword>
<dbReference type="SUPFAM" id="SSF46785">
    <property type="entry name" value="Winged helix' DNA-binding domain"/>
    <property type="match status" value="1"/>
</dbReference>
<dbReference type="InterPro" id="IPR036388">
    <property type="entry name" value="WH-like_DNA-bd_sf"/>
</dbReference>
<dbReference type="EMBL" id="MHOV01000022">
    <property type="protein sequence ID" value="OGZ69955.1"/>
    <property type="molecule type" value="Genomic_DNA"/>
</dbReference>
<evidence type="ECO:0000256" key="1">
    <source>
        <dbReference type="ARBA" id="ARBA00023015"/>
    </source>
</evidence>